<evidence type="ECO:0000313" key="1">
    <source>
        <dbReference type="EMBL" id="EAX91471.1"/>
    </source>
</evidence>
<name>A2FUF0_TRIV3</name>
<dbReference type="Proteomes" id="UP000001542">
    <property type="component" value="Unassembled WGS sequence"/>
</dbReference>
<evidence type="ECO:0000313" key="2">
    <source>
        <dbReference type="Proteomes" id="UP000001542"/>
    </source>
</evidence>
<sequence length="247" mass="28021">MILASRSFDNEILYSPPNQMDHALTYYIEQSSLNNLIEPTAKSIANDPTDVAIESISNTALEVYKQLELGEGIPRTLIFLGLSRYLFDVAYSYDKILSYDKQWSQIFQEKCEEYSKQRVRDLKLSKDVIEGYTPGLSLSSMFKGKRINSLLPLEFMTNPIDMMNYVHSVLQQLGTYFSKGKSMSFDDTFTLLMAHMSIAPPVNGAAIARFAIKWDDLQLSPIVAMSKNYFVAAIEALMGTNDWQNDI</sequence>
<dbReference type="InParanoid" id="A2FUF0"/>
<reference evidence="1" key="1">
    <citation type="submission" date="2006-10" db="EMBL/GenBank/DDBJ databases">
        <authorList>
            <person name="Amadeo P."/>
            <person name="Zhao Q."/>
            <person name="Wortman J."/>
            <person name="Fraser-Liggett C."/>
            <person name="Carlton J."/>
        </authorList>
    </citation>
    <scope>NUCLEOTIDE SEQUENCE</scope>
    <source>
        <strain evidence="1">G3</strain>
    </source>
</reference>
<dbReference type="EMBL" id="DS114033">
    <property type="protein sequence ID" value="EAX91471.1"/>
    <property type="molecule type" value="Genomic_DNA"/>
</dbReference>
<keyword evidence="2" id="KW-1185">Reference proteome</keyword>
<reference evidence="1" key="2">
    <citation type="journal article" date="2007" name="Science">
        <title>Draft genome sequence of the sexually transmitted pathogen Trichomonas vaginalis.</title>
        <authorList>
            <person name="Carlton J.M."/>
            <person name="Hirt R.P."/>
            <person name="Silva J.C."/>
            <person name="Delcher A.L."/>
            <person name="Schatz M."/>
            <person name="Zhao Q."/>
            <person name="Wortman J.R."/>
            <person name="Bidwell S.L."/>
            <person name="Alsmark U.C.M."/>
            <person name="Besteiro S."/>
            <person name="Sicheritz-Ponten T."/>
            <person name="Noel C.J."/>
            <person name="Dacks J.B."/>
            <person name="Foster P.G."/>
            <person name="Simillion C."/>
            <person name="Van de Peer Y."/>
            <person name="Miranda-Saavedra D."/>
            <person name="Barton G.J."/>
            <person name="Westrop G.D."/>
            <person name="Mueller S."/>
            <person name="Dessi D."/>
            <person name="Fiori P.L."/>
            <person name="Ren Q."/>
            <person name="Paulsen I."/>
            <person name="Zhang H."/>
            <person name="Bastida-Corcuera F.D."/>
            <person name="Simoes-Barbosa A."/>
            <person name="Brown M.T."/>
            <person name="Hayes R.D."/>
            <person name="Mukherjee M."/>
            <person name="Okumura C.Y."/>
            <person name="Schneider R."/>
            <person name="Smith A.J."/>
            <person name="Vanacova S."/>
            <person name="Villalvazo M."/>
            <person name="Haas B.J."/>
            <person name="Pertea M."/>
            <person name="Feldblyum T.V."/>
            <person name="Utterback T.R."/>
            <person name="Shu C.L."/>
            <person name="Osoegawa K."/>
            <person name="de Jong P.J."/>
            <person name="Hrdy I."/>
            <person name="Horvathova L."/>
            <person name="Zubacova Z."/>
            <person name="Dolezal P."/>
            <person name="Malik S.B."/>
            <person name="Logsdon J.M. Jr."/>
            <person name="Henze K."/>
            <person name="Gupta A."/>
            <person name="Wang C.C."/>
            <person name="Dunne R.L."/>
            <person name="Upcroft J.A."/>
            <person name="Upcroft P."/>
            <person name="White O."/>
            <person name="Salzberg S.L."/>
            <person name="Tang P."/>
            <person name="Chiu C.-H."/>
            <person name="Lee Y.-S."/>
            <person name="Embley T.M."/>
            <person name="Coombs G.H."/>
            <person name="Mottram J.C."/>
            <person name="Tachezy J."/>
            <person name="Fraser-Liggett C.M."/>
            <person name="Johnson P.J."/>
        </authorList>
    </citation>
    <scope>NUCLEOTIDE SEQUENCE [LARGE SCALE GENOMIC DNA]</scope>
    <source>
        <strain evidence="1">G3</strain>
    </source>
</reference>
<dbReference type="AlphaFoldDB" id="A2FUF0"/>
<dbReference type="SMR" id="A2FUF0"/>
<proteinExistence type="predicted"/>
<accession>A2FUF0</accession>
<dbReference type="KEGG" id="tva:4749166"/>
<protein>
    <recommendedName>
        <fullName evidence="3">VPS9 domain-containing protein</fullName>
    </recommendedName>
</protein>
<dbReference type="OrthoDB" id="10611795at2759"/>
<organism evidence="1 2">
    <name type="scientific">Trichomonas vaginalis (strain ATCC PRA-98 / G3)</name>
    <dbReference type="NCBI Taxonomy" id="412133"/>
    <lineage>
        <taxon>Eukaryota</taxon>
        <taxon>Metamonada</taxon>
        <taxon>Parabasalia</taxon>
        <taxon>Trichomonadida</taxon>
        <taxon>Trichomonadidae</taxon>
        <taxon>Trichomonas</taxon>
    </lineage>
</organism>
<dbReference type="RefSeq" id="XP_001304401.1">
    <property type="nucleotide sequence ID" value="XM_001304400.1"/>
</dbReference>
<evidence type="ECO:0008006" key="3">
    <source>
        <dbReference type="Google" id="ProtNLM"/>
    </source>
</evidence>
<dbReference type="VEuPathDB" id="TrichDB:TVAGG3_0883830"/>
<dbReference type="VEuPathDB" id="TrichDB:TVAG_276900"/>
<gene>
    <name evidence="1" type="ORF">TVAG_276900</name>
</gene>